<evidence type="ECO:0000256" key="1">
    <source>
        <dbReference type="SAM" id="MobiDB-lite"/>
    </source>
</evidence>
<feature type="compositionally biased region" description="Polar residues" evidence="1">
    <location>
        <begin position="10"/>
        <end position="26"/>
    </location>
</feature>
<sequence length="113" mass="13266">MLDLEPPSPQMTVTPPQQECTGPVESNQRDDWTRRSTRVHRRPRRLSIEPKRRTYEDVFCLWTFVGSVYYLAESEMHSYFRLVTAITALTLTFAAFIIADMFFTNFYATYPSV</sequence>
<keyword evidence="4" id="KW-1185">Reference proteome</keyword>
<evidence type="ECO:0000313" key="3">
    <source>
        <dbReference type="EMBL" id="VDM38333.1"/>
    </source>
</evidence>
<dbReference type="WBParaSite" id="TCNE_0000701201-mRNA-1">
    <property type="protein sequence ID" value="TCNE_0000701201-mRNA-1"/>
    <property type="gene ID" value="TCNE_0000701201"/>
</dbReference>
<dbReference type="AlphaFoldDB" id="A0A183UEU2"/>
<reference evidence="5" key="1">
    <citation type="submission" date="2016-06" db="UniProtKB">
        <authorList>
            <consortium name="WormBaseParasite"/>
        </authorList>
    </citation>
    <scope>IDENTIFICATION</scope>
</reference>
<evidence type="ECO:0000313" key="4">
    <source>
        <dbReference type="Proteomes" id="UP000050794"/>
    </source>
</evidence>
<protein>
    <submittedName>
        <fullName evidence="5">Transmembrane protein 128</fullName>
    </submittedName>
</protein>
<reference evidence="3 4" key="2">
    <citation type="submission" date="2018-11" db="EMBL/GenBank/DDBJ databases">
        <authorList>
            <consortium name="Pathogen Informatics"/>
        </authorList>
    </citation>
    <scope>NUCLEOTIDE SEQUENCE [LARGE SCALE GENOMIC DNA]</scope>
</reference>
<gene>
    <name evidence="3" type="ORF">TCNE_LOCUS7012</name>
</gene>
<name>A0A183UEU2_TOXCA</name>
<feature type="transmembrane region" description="Helical" evidence="2">
    <location>
        <begin position="78"/>
        <end position="103"/>
    </location>
</feature>
<proteinExistence type="predicted"/>
<keyword evidence="2" id="KW-0472">Membrane</keyword>
<keyword evidence="2" id="KW-0812">Transmembrane</keyword>
<evidence type="ECO:0000313" key="5">
    <source>
        <dbReference type="WBParaSite" id="TCNE_0000701201-mRNA-1"/>
    </source>
</evidence>
<accession>A0A183UEU2</accession>
<organism evidence="4 5">
    <name type="scientific">Toxocara canis</name>
    <name type="common">Canine roundworm</name>
    <dbReference type="NCBI Taxonomy" id="6265"/>
    <lineage>
        <taxon>Eukaryota</taxon>
        <taxon>Metazoa</taxon>
        <taxon>Ecdysozoa</taxon>
        <taxon>Nematoda</taxon>
        <taxon>Chromadorea</taxon>
        <taxon>Rhabditida</taxon>
        <taxon>Spirurina</taxon>
        <taxon>Ascaridomorpha</taxon>
        <taxon>Ascaridoidea</taxon>
        <taxon>Toxocaridae</taxon>
        <taxon>Toxocara</taxon>
    </lineage>
</organism>
<dbReference type="EMBL" id="UYWY01019596">
    <property type="protein sequence ID" value="VDM38333.1"/>
    <property type="molecule type" value="Genomic_DNA"/>
</dbReference>
<evidence type="ECO:0000256" key="2">
    <source>
        <dbReference type="SAM" id="Phobius"/>
    </source>
</evidence>
<feature type="region of interest" description="Disordered" evidence="1">
    <location>
        <begin position="1"/>
        <end position="36"/>
    </location>
</feature>
<dbReference type="Proteomes" id="UP000050794">
    <property type="component" value="Unassembled WGS sequence"/>
</dbReference>
<keyword evidence="2" id="KW-1133">Transmembrane helix</keyword>